<evidence type="ECO:0000256" key="3">
    <source>
        <dbReference type="ARBA" id="ARBA00023163"/>
    </source>
</evidence>
<evidence type="ECO:0000313" key="5">
    <source>
        <dbReference type="EMBL" id="UOQ91910.1"/>
    </source>
</evidence>
<dbReference type="Pfam" id="PF13377">
    <property type="entry name" value="Peripla_BP_3"/>
    <property type="match status" value="1"/>
</dbReference>
<accession>A0ABY4GW12</accession>
<dbReference type="SUPFAM" id="SSF53822">
    <property type="entry name" value="Periplasmic binding protein-like I"/>
    <property type="match status" value="1"/>
</dbReference>
<evidence type="ECO:0000256" key="1">
    <source>
        <dbReference type="ARBA" id="ARBA00023015"/>
    </source>
</evidence>
<name>A0ABY4GW12_9BACI</name>
<dbReference type="Proteomes" id="UP000831880">
    <property type="component" value="Chromosome"/>
</dbReference>
<keyword evidence="2" id="KW-0238">DNA-binding</keyword>
<dbReference type="EMBL" id="CP095074">
    <property type="protein sequence ID" value="UOQ91910.1"/>
    <property type="molecule type" value="Genomic_DNA"/>
</dbReference>
<keyword evidence="6" id="KW-1185">Reference proteome</keyword>
<sequence>MDYLIQKGYSVPSDISLIGVDNIALTSHHSFQLTTVGMIKEANLGQLAIENLIEQIENPEIDSIQETYPNQLFIRSTTKKI</sequence>
<gene>
    <name evidence="5" type="ORF">MUO14_15490</name>
</gene>
<evidence type="ECO:0000256" key="2">
    <source>
        <dbReference type="ARBA" id="ARBA00023125"/>
    </source>
</evidence>
<proteinExistence type="predicted"/>
<dbReference type="Gene3D" id="3.40.50.2300">
    <property type="match status" value="2"/>
</dbReference>
<evidence type="ECO:0000259" key="4">
    <source>
        <dbReference type="Pfam" id="PF13377"/>
    </source>
</evidence>
<dbReference type="InterPro" id="IPR046335">
    <property type="entry name" value="LacI/GalR-like_sensor"/>
</dbReference>
<dbReference type="RefSeq" id="WP_244751521.1">
    <property type="nucleotide sequence ID" value="NZ_CP095074.1"/>
</dbReference>
<organism evidence="5 6">
    <name type="scientific">Halobacillus shinanisalinarum</name>
    <dbReference type="NCBI Taxonomy" id="2932258"/>
    <lineage>
        <taxon>Bacteria</taxon>
        <taxon>Bacillati</taxon>
        <taxon>Bacillota</taxon>
        <taxon>Bacilli</taxon>
        <taxon>Bacillales</taxon>
        <taxon>Bacillaceae</taxon>
        <taxon>Halobacillus</taxon>
    </lineage>
</organism>
<feature type="domain" description="Transcriptional regulator LacI/GalR-like sensor" evidence="4">
    <location>
        <begin position="4"/>
        <end position="78"/>
    </location>
</feature>
<dbReference type="InterPro" id="IPR028082">
    <property type="entry name" value="Peripla_BP_I"/>
</dbReference>
<protein>
    <submittedName>
        <fullName evidence="5">Substrate-binding domain-containing protein</fullName>
    </submittedName>
</protein>
<evidence type="ECO:0000313" key="6">
    <source>
        <dbReference type="Proteomes" id="UP000831880"/>
    </source>
</evidence>
<keyword evidence="3" id="KW-0804">Transcription</keyword>
<reference evidence="5 6" key="1">
    <citation type="submission" date="2022-04" db="EMBL/GenBank/DDBJ databases">
        <title>Halobacillus sp. isolated from saltern.</title>
        <authorList>
            <person name="Won M."/>
            <person name="Lee C.-M."/>
            <person name="Woen H.-Y."/>
            <person name="Kwon S.-W."/>
        </authorList>
    </citation>
    <scope>NUCLEOTIDE SEQUENCE [LARGE SCALE GENOMIC DNA]</scope>
    <source>
        <strain evidence="5 6">SSTM10-2</strain>
    </source>
</reference>
<keyword evidence="1" id="KW-0805">Transcription regulation</keyword>